<feature type="compositionally biased region" description="Basic and acidic residues" evidence="1">
    <location>
        <begin position="53"/>
        <end position="66"/>
    </location>
</feature>
<feature type="region of interest" description="Disordered" evidence="1">
    <location>
        <begin position="32"/>
        <end position="66"/>
    </location>
</feature>
<name>A0ABW5DDH8_9BACT</name>
<dbReference type="EMBL" id="JBHUIT010000031">
    <property type="protein sequence ID" value="MFD2257706.1"/>
    <property type="molecule type" value="Genomic_DNA"/>
</dbReference>
<protein>
    <submittedName>
        <fullName evidence="2">Uncharacterized protein</fullName>
    </submittedName>
</protein>
<comment type="caution">
    <text evidence="2">The sequence shown here is derived from an EMBL/GenBank/DDBJ whole genome shotgun (WGS) entry which is preliminary data.</text>
</comment>
<keyword evidence="3" id="KW-1185">Reference proteome</keyword>
<dbReference type="Proteomes" id="UP001597375">
    <property type="component" value="Unassembled WGS sequence"/>
</dbReference>
<evidence type="ECO:0000313" key="3">
    <source>
        <dbReference type="Proteomes" id="UP001597375"/>
    </source>
</evidence>
<feature type="compositionally biased region" description="Basic and acidic residues" evidence="1">
    <location>
        <begin position="32"/>
        <end position="44"/>
    </location>
</feature>
<evidence type="ECO:0000313" key="2">
    <source>
        <dbReference type="EMBL" id="MFD2257706.1"/>
    </source>
</evidence>
<accession>A0ABW5DDH8</accession>
<organism evidence="2 3">
    <name type="scientific">Luteolibacter algae</name>
    <dbReference type="NCBI Taxonomy" id="454151"/>
    <lineage>
        <taxon>Bacteria</taxon>
        <taxon>Pseudomonadati</taxon>
        <taxon>Verrucomicrobiota</taxon>
        <taxon>Verrucomicrobiia</taxon>
        <taxon>Verrucomicrobiales</taxon>
        <taxon>Verrucomicrobiaceae</taxon>
        <taxon>Luteolibacter</taxon>
    </lineage>
</organism>
<dbReference type="RefSeq" id="WP_386821047.1">
    <property type="nucleotide sequence ID" value="NZ_JBHUIT010000031.1"/>
</dbReference>
<proteinExistence type="predicted"/>
<evidence type="ECO:0000256" key="1">
    <source>
        <dbReference type="SAM" id="MobiDB-lite"/>
    </source>
</evidence>
<gene>
    <name evidence="2" type="ORF">ACFSSA_13565</name>
</gene>
<sequence>MNDSQSVPSPQFEAKEVDSLIANFGVQLSPEKREELHQNLDAQKEQFLSQEFDLEKGHDREGRGGS</sequence>
<reference evidence="3" key="1">
    <citation type="journal article" date="2019" name="Int. J. Syst. Evol. Microbiol.">
        <title>The Global Catalogue of Microorganisms (GCM) 10K type strain sequencing project: providing services to taxonomists for standard genome sequencing and annotation.</title>
        <authorList>
            <consortium name="The Broad Institute Genomics Platform"/>
            <consortium name="The Broad Institute Genome Sequencing Center for Infectious Disease"/>
            <person name="Wu L."/>
            <person name="Ma J."/>
        </authorList>
    </citation>
    <scope>NUCLEOTIDE SEQUENCE [LARGE SCALE GENOMIC DNA]</scope>
    <source>
        <strain evidence="3">CGMCC 4.7106</strain>
    </source>
</reference>